<feature type="region of interest" description="Disordered" evidence="1">
    <location>
        <begin position="669"/>
        <end position="705"/>
    </location>
</feature>
<name>A0ABQ9HVX3_9NEOP</name>
<evidence type="ECO:0000313" key="3">
    <source>
        <dbReference type="Proteomes" id="UP001159363"/>
    </source>
</evidence>
<dbReference type="Proteomes" id="UP001159363">
    <property type="component" value="Chromosome 3"/>
</dbReference>
<feature type="region of interest" description="Disordered" evidence="1">
    <location>
        <begin position="595"/>
        <end position="619"/>
    </location>
</feature>
<evidence type="ECO:0000313" key="2">
    <source>
        <dbReference type="EMBL" id="KAJ8888231.1"/>
    </source>
</evidence>
<comment type="caution">
    <text evidence="2">The sequence shown here is derived from an EMBL/GenBank/DDBJ whole genome shotgun (WGS) entry which is preliminary data.</text>
</comment>
<reference evidence="2 3" key="1">
    <citation type="submission" date="2023-02" db="EMBL/GenBank/DDBJ databases">
        <title>LHISI_Scaffold_Assembly.</title>
        <authorList>
            <person name="Stuart O.P."/>
            <person name="Cleave R."/>
            <person name="Magrath M.J.L."/>
            <person name="Mikheyev A.S."/>
        </authorList>
    </citation>
    <scope>NUCLEOTIDE SEQUENCE [LARGE SCALE GENOMIC DNA]</scope>
    <source>
        <strain evidence="2">Daus_M_001</strain>
        <tissue evidence="2">Leg muscle</tissue>
    </source>
</reference>
<proteinExistence type="predicted"/>
<evidence type="ECO:0000256" key="1">
    <source>
        <dbReference type="SAM" id="MobiDB-lite"/>
    </source>
</evidence>
<organism evidence="2 3">
    <name type="scientific">Dryococelus australis</name>
    <dbReference type="NCBI Taxonomy" id="614101"/>
    <lineage>
        <taxon>Eukaryota</taxon>
        <taxon>Metazoa</taxon>
        <taxon>Ecdysozoa</taxon>
        <taxon>Arthropoda</taxon>
        <taxon>Hexapoda</taxon>
        <taxon>Insecta</taxon>
        <taxon>Pterygota</taxon>
        <taxon>Neoptera</taxon>
        <taxon>Polyneoptera</taxon>
        <taxon>Phasmatodea</taxon>
        <taxon>Verophasmatodea</taxon>
        <taxon>Anareolatae</taxon>
        <taxon>Phasmatidae</taxon>
        <taxon>Eurycanthinae</taxon>
        <taxon>Dryococelus</taxon>
    </lineage>
</organism>
<sequence>MRVRPNAGHAVRVSDGQPIKLHVIEVLVPRNRACELLEPGFILLHDERKGDVKGDSALRRAGAAFSGHGRLKDFFPIDLLKPVLVDTVDERRLCAGGRQPRFDFGFVFFGILAVQQFSRIRDKLRTFEIDLRKMSLALPAYILTGALSDMRPVKLVTMKGHNADAILGNLAGVVGVNESNLLGSLLSSGAVTSGLKIQKGFQDVVRGLKNELKTQRKLSGQLITEYTQAGCQYVKEAGWIMLLWNAIAAFVRMIHDTSLYDTTLRTTALNSDVLRVDDAKKGEHRATPEYNGGLETGDPRENPPITIIVRHDSRMQKSGSDTEGNRNRLALVEGEYPDHYSTAAPAYSRKNYIRCRVSFGPESALLFSLTLADDATERNLRSCQFIGESVKEREYRVVYLLAASSLILSDIHHPPHNCCARFQSYEYNAISIEVCACYQKGAYRPKQREREREGIRKSTFDGLFTQRMLFELRHGLSKLYRRPKCRSVPCLSGFRWTFLVCDDWAIAPRRRVSNLSKGTTALQHLSTGKGDFMNFTKPTNRKYNRVWLAIISTQFLTFKNLNYNPFTVTCAFSNALLMFYFQDIPLSRALTKPGELHQRDTAPHSPIKQGQTSQNLTPENSGRQIIALSKPPCNGVEFPPANFITLVGADIKKKTNDIYIKMLKTRDRRDDKHRIDSVDESRQSNWEQAGKHDLVYAHTGKKKTH</sequence>
<keyword evidence="3" id="KW-1185">Reference proteome</keyword>
<feature type="compositionally biased region" description="Basic and acidic residues" evidence="1">
    <location>
        <begin position="669"/>
        <end position="682"/>
    </location>
</feature>
<dbReference type="EMBL" id="JARBHB010000003">
    <property type="protein sequence ID" value="KAJ8888231.1"/>
    <property type="molecule type" value="Genomic_DNA"/>
</dbReference>
<protein>
    <submittedName>
        <fullName evidence="2">Uncharacterized protein</fullName>
    </submittedName>
</protein>
<gene>
    <name evidence="2" type="ORF">PR048_007718</name>
</gene>
<accession>A0ABQ9HVX3</accession>
<feature type="compositionally biased region" description="Polar residues" evidence="1">
    <location>
        <begin position="608"/>
        <end position="619"/>
    </location>
</feature>